<dbReference type="Proteomes" id="UP000254118">
    <property type="component" value="Unassembled WGS sequence"/>
</dbReference>
<gene>
    <name evidence="1" type="ORF">NCTC7915_02346</name>
</gene>
<organism evidence="1 2">
    <name type="scientific">Dermatophilus congolensis</name>
    <dbReference type="NCBI Taxonomy" id="1863"/>
    <lineage>
        <taxon>Bacteria</taxon>
        <taxon>Bacillati</taxon>
        <taxon>Actinomycetota</taxon>
        <taxon>Actinomycetes</taxon>
        <taxon>Micrococcales</taxon>
        <taxon>Dermatophilaceae</taxon>
        <taxon>Dermatophilus</taxon>
    </lineage>
</organism>
<protein>
    <submittedName>
        <fullName evidence="1">Uncharacterized protein</fullName>
    </submittedName>
</protein>
<name>A0AA46H1I7_9MICO</name>
<evidence type="ECO:0000313" key="1">
    <source>
        <dbReference type="EMBL" id="STD15519.1"/>
    </source>
</evidence>
<sequence>MCGLHAGGGHTLLGTCFYDASNFGCEGSGVAVVLAGRGVTADADGFGGAHQVSVVGAFQTLACPDAAVGVSESATGVEGNESTAGGGAVCATNGDCASGTAGVVEGARSGGAGGNDWKRGHGAYFLRKDCAVRRSVVFRLGNRFRSDSEVRLPSMLLAGGVMGFVSL</sequence>
<accession>A0AA46H1I7</accession>
<comment type="caution">
    <text evidence="1">The sequence shown here is derived from an EMBL/GenBank/DDBJ whole genome shotgun (WGS) entry which is preliminary data.</text>
</comment>
<proteinExistence type="predicted"/>
<reference evidence="1 2" key="1">
    <citation type="submission" date="2018-06" db="EMBL/GenBank/DDBJ databases">
        <authorList>
            <consortium name="Pathogen Informatics"/>
            <person name="Doyle S."/>
        </authorList>
    </citation>
    <scope>NUCLEOTIDE SEQUENCE [LARGE SCALE GENOMIC DNA]</scope>
    <source>
        <strain evidence="1 2">NCTC7915</strain>
    </source>
</reference>
<dbReference type="AlphaFoldDB" id="A0AA46H1I7"/>
<evidence type="ECO:0000313" key="2">
    <source>
        <dbReference type="Proteomes" id="UP000254118"/>
    </source>
</evidence>
<dbReference type="EMBL" id="UFYA01000001">
    <property type="protein sequence ID" value="STD15519.1"/>
    <property type="molecule type" value="Genomic_DNA"/>
</dbReference>